<evidence type="ECO:0000313" key="3">
    <source>
        <dbReference type="EMBL" id="QYN52063.1"/>
    </source>
</evidence>
<gene>
    <name evidence="3" type="ORF">GYM71_00885</name>
</gene>
<evidence type="ECO:0000256" key="1">
    <source>
        <dbReference type="SAM" id="Coils"/>
    </source>
</evidence>
<sequence length="306" mass="35600">MKFQCSACGLRINSRHFKQEGLVNPQLTSICDLCIQRGEQPADFANVAVNIFAQGLLYTFIGLSDDNVQSAPFFVTKKENRKRYEAFIQDYDGNDLAQQQLPRPDFNQAVIDSEKGSLEFVPSMELTFAENLQKLGLKVDFKLNEVDYIDRERIRAKYHYRCQYCGRRGRSVDHKDPVSLSHNNDFDNLILSCQECNRIKSNMPYELFVQLNDQIPKINQKLVKYENALATLKGEFDQKRRELAATMHLKGVVNDPELNQMRKQNKKLQDAIDSLESDYKDLRSLREQHFMTGWKLMLENKKEDII</sequence>
<evidence type="ECO:0000313" key="4">
    <source>
        <dbReference type="Proteomes" id="UP000826550"/>
    </source>
</evidence>
<accession>A0ABX8W7D7</accession>
<organism evidence="3 4">
    <name type="scientific">Lactobacillus panisapium</name>
    <dbReference type="NCBI Taxonomy" id="2012495"/>
    <lineage>
        <taxon>Bacteria</taxon>
        <taxon>Bacillati</taxon>
        <taxon>Bacillota</taxon>
        <taxon>Bacilli</taxon>
        <taxon>Lactobacillales</taxon>
        <taxon>Lactobacillaceae</taxon>
        <taxon>Lactobacillus</taxon>
    </lineage>
</organism>
<dbReference type="CDD" id="cd00085">
    <property type="entry name" value="HNHc"/>
    <property type="match status" value="1"/>
</dbReference>
<dbReference type="InterPro" id="IPR002711">
    <property type="entry name" value="HNH"/>
</dbReference>
<protein>
    <submittedName>
        <fullName evidence="3">HNH endonuclease</fullName>
    </submittedName>
</protein>
<evidence type="ECO:0000259" key="2">
    <source>
        <dbReference type="SMART" id="SM00507"/>
    </source>
</evidence>
<dbReference type="SMART" id="SM00507">
    <property type="entry name" value="HNHc"/>
    <property type="match status" value="1"/>
</dbReference>
<keyword evidence="3" id="KW-0540">Nuclease</keyword>
<dbReference type="GO" id="GO:0004519">
    <property type="term" value="F:endonuclease activity"/>
    <property type="evidence" value="ECO:0007669"/>
    <property type="project" value="UniProtKB-KW"/>
</dbReference>
<feature type="coiled-coil region" evidence="1">
    <location>
        <begin position="215"/>
        <end position="285"/>
    </location>
</feature>
<reference evidence="3 4" key="1">
    <citation type="submission" date="2020-01" db="EMBL/GenBank/DDBJ databases">
        <title>Vast differences in strain-level diversity in the gut microbiota of two closely related honey bee species.</title>
        <authorList>
            <person name="Ellegaard K.M."/>
            <person name="Suenami S."/>
            <person name="Miyazaki R."/>
            <person name="Engel P."/>
        </authorList>
    </citation>
    <scope>NUCLEOTIDE SEQUENCE [LARGE SCALE GENOMIC DNA]</scope>
    <source>
        <strain evidence="3 4">ESL0416</strain>
    </source>
</reference>
<proteinExistence type="predicted"/>
<dbReference type="Proteomes" id="UP000826550">
    <property type="component" value="Chromosome"/>
</dbReference>
<feature type="domain" description="HNH nuclease" evidence="2">
    <location>
        <begin position="149"/>
        <end position="198"/>
    </location>
</feature>
<dbReference type="RefSeq" id="WP_220220558.1">
    <property type="nucleotide sequence ID" value="NZ_CP048268.1"/>
</dbReference>
<keyword evidence="3" id="KW-0255">Endonuclease</keyword>
<dbReference type="InterPro" id="IPR003615">
    <property type="entry name" value="HNH_nuc"/>
</dbReference>
<keyword evidence="3" id="KW-0378">Hydrolase</keyword>
<dbReference type="Gene3D" id="1.10.30.50">
    <property type="match status" value="1"/>
</dbReference>
<keyword evidence="4" id="KW-1185">Reference proteome</keyword>
<dbReference type="EMBL" id="CP048268">
    <property type="protein sequence ID" value="QYN52063.1"/>
    <property type="molecule type" value="Genomic_DNA"/>
</dbReference>
<name>A0ABX8W7D7_9LACO</name>
<keyword evidence="1" id="KW-0175">Coiled coil</keyword>
<dbReference type="Pfam" id="PF01844">
    <property type="entry name" value="HNH"/>
    <property type="match status" value="1"/>
</dbReference>